<evidence type="ECO:0000256" key="1">
    <source>
        <dbReference type="ARBA" id="ARBA00004571"/>
    </source>
</evidence>
<dbReference type="InterPro" id="IPR037066">
    <property type="entry name" value="Plug_dom_sf"/>
</dbReference>
<evidence type="ECO:0000256" key="9">
    <source>
        <dbReference type="ARBA" id="ARBA00023065"/>
    </source>
</evidence>
<evidence type="ECO:0000256" key="8">
    <source>
        <dbReference type="ARBA" id="ARBA00023004"/>
    </source>
</evidence>
<evidence type="ECO:0000256" key="7">
    <source>
        <dbReference type="ARBA" id="ARBA00022729"/>
    </source>
</evidence>
<keyword evidence="9" id="KW-0406">Ion transport</keyword>
<keyword evidence="8" id="KW-0408">Iron</keyword>
<evidence type="ECO:0000256" key="10">
    <source>
        <dbReference type="ARBA" id="ARBA00023077"/>
    </source>
</evidence>
<keyword evidence="4 14" id="KW-1134">Transmembrane beta strand</keyword>
<keyword evidence="20" id="KW-1185">Reference proteome</keyword>
<feature type="domain" description="TonB-dependent receptor plug" evidence="18">
    <location>
        <begin position="138"/>
        <end position="233"/>
    </location>
</feature>
<keyword evidence="3 14" id="KW-0813">Transport</keyword>
<dbReference type="Pfam" id="PF13715">
    <property type="entry name" value="CarbopepD_reg_2"/>
    <property type="match status" value="1"/>
</dbReference>
<evidence type="ECO:0000256" key="2">
    <source>
        <dbReference type="ARBA" id="ARBA00009810"/>
    </source>
</evidence>
<comment type="caution">
    <text evidence="19">The sequence shown here is derived from an EMBL/GenBank/DDBJ whole genome shotgun (WGS) entry which is preliminary data.</text>
</comment>
<evidence type="ECO:0000256" key="3">
    <source>
        <dbReference type="ARBA" id="ARBA00022448"/>
    </source>
</evidence>
<comment type="subcellular location">
    <subcellularLocation>
        <location evidence="1 14">Cell outer membrane</location>
        <topology evidence="1 14">Multi-pass membrane protein</topology>
    </subcellularLocation>
</comment>
<evidence type="ECO:0000259" key="17">
    <source>
        <dbReference type="Pfam" id="PF00593"/>
    </source>
</evidence>
<evidence type="ECO:0000256" key="11">
    <source>
        <dbReference type="ARBA" id="ARBA00023136"/>
    </source>
</evidence>
<evidence type="ECO:0000256" key="12">
    <source>
        <dbReference type="ARBA" id="ARBA00023170"/>
    </source>
</evidence>
<keyword evidence="5" id="KW-0410">Iron transport</keyword>
<dbReference type="InterPro" id="IPR012910">
    <property type="entry name" value="Plug_dom"/>
</dbReference>
<organism evidence="19 20">
    <name type="scientific">Chitinophaga nivalis</name>
    <dbReference type="NCBI Taxonomy" id="2991709"/>
    <lineage>
        <taxon>Bacteria</taxon>
        <taxon>Pseudomonadati</taxon>
        <taxon>Bacteroidota</taxon>
        <taxon>Chitinophagia</taxon>
        <taxon>Chitinophagales</taxon>
        <taxon>Chitinophagaceae</taxon>
        <taxon>Chitinophaga</taxon>
    </lineage>
</organism>
<dbReference type="PANTHER" id="PTHR32552">
    <property type="entry name" value="FERRICHROME IRON RECEPTOR-RELATED"/>
    <property type="match status" value="1"/>
</dbReference>
<reference evidence="19 20" key="1">
    <citation type="submission" date="2022-10" db="EMBL/GenBank/DDBJ databases">
        <title>Chitinophaga nivalis PC15 sp. nov., isolated from Pyeongchang county, South Korea.</title>
        <authorList>
            <person name="Trinh H.N."/>
        </authorList>
    </citation>
    <scope>NUCLEOTIDE SEQUENCE [LARGE SCALE GENOMIC DNA]</scope>
    <source>
        <strain evidence="19 20">PC14</strain>
    </source>
</reference>
<dbReference type="Pfam" id="PF07715">
    <property type="entry name" value="Plug"/>
    <property type="match status" value="1"/>
</dbReference>
<keyword evidence="7 16" id="KW-0732">Signal</keyword>
<dbReference type="SUPFAM" id="SSF49452">
    <property type="entry name" value="Starch-binding domain-like"/>
    <property type="match status" value="1"/>
</dbReference>
<keyword evidence="12 19" id="KW-0675">Receptor</keyword>
<feature type="chain" id="PRO_5047254961" evidence="16">
    <location>
        <begin position="23"/>
        <end position="794"/>
    </location>
</feature>
<dbReference type="CDD" id="cd01347">
    <property type="entry name" value="ligand_gated_channel"/>
    <property type="match status" value="1"/>
</dbReference>
<gene>
    <name evidence="19" type="ORF">OL497_02010</name>
</gene>
<dbReference type="InterPro" id="IPR000531">
    <property type="entry name" value="Beta-barrel_TonB"/>
</dbReference>
<keyword evidence="10 15" id="KW-0798">TonB box</keyword>
<dbReference type="Pfam" id="PF00593">
    <property type="entry name" value="TonB_dep_Rec_b-barrel"/>
    <property type="match status" value="1"/>
</dbReference>
<dbReference type="Proteomes" id="UP001207742">
    <property type="component" value="Unassembled WGS sequence"/>
</dbReference>
<sequence>MRKLLPTLLCCCFSFIYWMAAAQTPGGTVKGKITTSDNKPAAAVSVLLRTLNKTALSDDDGNFVIPKVKPGQYTLEVSLMGHHATATTVDVEANRTTEVTIQLQTAAQGLNEVVVTSAATRFAKKQSEYVARMQLSNLENPQVYTVIPKELFTEQIVTDFKSALQMAPGVSNVTQGVGSGGIGLSIRMRGFSGANAGGAIRNGMATNWVSMSDPVNLESIEVIKGPSGTLFGGVMLSYGGLVNRVTKKPLEDTRLEIGYTGGSFNLHRVNADVNLPLNKNKTILFRLNAAAEKQNSFLDEGRSNTLAAAPAFTFKLNKRLTVDVDFELFHTKRNTTYIGSVANTVKAKSFDELNFDFKHAYTNNDLQSRANIFNAFAKVTYRINDQWTSTTSYSYANTDNNANYLFLLLGKEDSMTRRIMHIPSSFGVNQVQQNFNGDFKIGRMRNRLLAGLDYTQVTSTDTRATVNNYDVVKVNQRPADISIDKYEQMLAAMKRTPYDRNYQTYSAYISDVLSITDALLVMASARIDHYNSKGDDYSQTAISPKFGVVYQVVKDKVSLFGNYTNGFTNVPPGLVFNADPKEKTTFKPEHANQLEGGVKLELLNGKLSGTLSYYNIEVKNRVRNDPEHPNYSLQDGTQRSSGFEADLIANPFRGFHAIFGYGYNSSKFTQGDSSVLGLRPTSAPQHTANTWISYKLMEGKLKGLGIGIGGNYQSESFFMNNRTKRKDGSFNKDPFTFMVPSFVKLDATIFYERPKYRVGIKVNNLTNKEYWTSDAWALRESTRQFVFNVSYKIF</sequence>
<proteinExistence type="inferred from homology"/>
<dbReference type="EMBL" id="JAPDNS010000001">
    <property type="protein sequence ID" value="MCW3482649.1"/>
    <property type="molecule type" value="Genomic_DNA"/>
</dbReference>
<evidence type="ECO:0000313" key="19">
    <source>
        <dbReference type="EMBL" id="MCW3482649.1"/>
    </source>
</evidence>
<evidence type="ECO:0000256" key="13">
    <source>
        <dbReference type="ARBA" id="ARBA00023237"/>
    </source>
</evidence>
<dbReference type="PROSITE" id="PS52016">
    <property type="entry name" value="TONB_DEPENDENT_REC_3"/>
    <property type="match status" value="1"/>
</dbReference>
<dbReference type="InterPro" id="IPR039426">
    <property type="entry name" value="TonB-dep_rcpt-like"/>
</dbReference>
<dbReference type="Gene3D" id="2.40.170.20">
    <property type="entry name" value="TonB-dependent receptor, beta-barrel domain"/>
    <property type="match status" value="1"/>
</dbReference>
<feature type="domain" description="TonB-dependent receptor-like beta-barrel" evidence="17">
    <location>
        <begin position="333"/>
        <end position="765"/>
    </location>
</feature>
<dbReference type="NCBIfam" id="TIGR01783">
    <property type="entry name" value="TonB-siderophor"/>
    <property type="match status" value="1"/>
</dbReference>
<evidence type="ECO:0000256" key="16">
    <source>
        <dbReference type="SAM" id="SignalP"/>
    </source>
</evidence>
<evidence type="ECO:0000259" key="18">
    <source>
        <dbReference type="Pfam" id="PF07715"/>
    </source>
</evidence>
<dbReference type="Gene3D" id="2.60.40.1120">
    <property type="entry name" value="Carboxypeptidase-like, regulatory domain"/>
    <property type="match status" value="1"/>
</dbReference>
<protein>
    <submittedName>
        <fullName evidence="19">TonB-dependent receptor</fullName>
    </submittedName>
</protein>
<name>A0ABT3IFV7_9BACT</name>
<dbReference type="InterPro" id="IPR010105">
    <property type="entry name" value="TonB_sidphr_rcpt"/>
</dbReference>
<keyword evidence="13 14" id="KW-0998">Cell outer membrane</keyword>
<evidence type="ECO:0000256" key="6">
    <source>
        <dbReference type="ARBA" id="ARBA00022692"/>
    </source>
</evidence>
<dbReference type="RefSeq" id="WP_264727234.1">
    <property type="nucleotide sequence ID" value="NZ_JAPDNR010000001.1"/>
</dbReference>
<dbReference type="PANTHER" id="PTHR32552:SF68">
    <property type="entry name" value="FERRICHROME OUTER MEMBRANE TRANSPORTER_PHAGE RECEPTOR"/>
    <property type="match status" value="1"/>
</dbReference>
<keyword evidence="11 14" id="KW-0472">Membrane</keyword>
<evidence type="ECO:0000256" key="14">
    <source>
        <dbReference type="PROSITE-ProRule" id="PRU01360"/>
    </source>
</evidence>
<dbReference type="SUPFAM" id="SSF56935">
    <property type="entry name" value="Porins"/>
    <property type="match status" value="1"/>
</dbReference>
<keyword evidence="6 14" id="KW-0812">Transmembrane</keyword>
<dbReference type="InterPro" id="IPR013784">
    <property type="entry name" value="Carb-bd-like_fold"/>
</dbReference>
<dbReference type="InterPro" id="IPR036942">
    <property type="entry name" value="Beta-barrel_TonB_sf"/>
</dbReference>
<evidence type="ECO:0000256" key="5">
    <source>
        <dbReference type="ARBA" id="ARBA00022496"/>
    </source>
</evidence>
<feature type="signal peptide" evidence="16">
    <location>
        <begin position="1"/>
        <end position="22"/>
    </location>
</feature>
<evidence type="ECO:0000256" key="15">
    <source>
        <dbReference type="RuleBase" id="RU003357"/>
    </source>
</evidence>
<dbReference type="Gene3D" id="2.170.130.10">
    <property type="entry name" value="TonB-dependent receptor, plug domain"/>
    <property type="match status" value="1"/>
</dbReference>
<evidence type="ECO:0000313" key="20">
    <source>
        <dbReference type="Proteomes" id="UP001207742"/>
    </source>
</evidence>
<evidence type="ECO:0000256" key="4">
    <source>
        <dbReference type="ARBA" id="ARBA00022452"/>
    </source>
</evidence>
<accession>A0ABT3IFV7</accession>
<comment type="similarity">
    <text evidence="2 14 15">Belongs to the TonB-dependent receptor family.</text>
</comment>